<evidence type="ECO:0000313" key="2">
    <source>
        <dbReference type="Proteomes" id="UP000280292"/>
    </source>
</evidence>
<dbReference type="EMBL" id="RBNR01000287">
    <property type="protein sequence ID" value="RML40514.1"/>
    <property type="molecule type" value="Genomic_DNA"/>
</dbReference>
<proteinExistence type="predicted"/>
<comment type="caution">
    <text evidence="1">The sequence shown here is derived from an EMBL/GenBank/DDBJ whole genome shotgun (WGS) entry which is preliminary data.</text>
</comment>
<protein>
    <submittedName>
        <fullName evidence="1">Uncharacterized protein</fullName>
    </submittedName>
</protein>
<reference evidence="1 2" key="1">
    <citation type="submission" date="2018-08" db="EMBL/GenBank/DDBJ databases">
        <title>Recombination of ecologically and evolutionarily significant loci maintains genetic cohesion in the Pseudomonas syringae species complex.</title>
        <authorList>
            <person name="Dillon M."/>
            <person name="Thakur S."/>
            <person name="Almeida R.N.D."/>
            <person name="Weir B.S."/>
            <person name="Guttman D.S."/>
        </authorList>
    </citation>
    <scope>NUCLEOTIDE SEQUENCE [LARGE SCALE GENOMIC DNA]</scope>
    <source>
        <strain evidence="1 2">ICMP 3883</strain>
    </source>
</reference>
<dbReference type="AlphaFoldDB" id="A0A3M2VMN2"/>
<name>A0A3M2VMN2_PSESI</name>
<gene>
    <name evidence="1" type="ORF">ALQ95_200154</name>
</gene>
<organism evidence="1 2">
    <name type="scientific">Pseudomonas syringae pv. ribicola</name>
    <dbReference type="NCBI Taxonomy" id="55398"/>
    <lineage>
        <taxon>Bacteria</taxon>
        <taxon>Pseudomonadati</taxon>
        <taxon>Pseudomonadota</taxon>
        <taxon>Gammaproteobacteria</taxon>
        <taxon>Pseudomonadales</taxon>
        <taxon>Pseudomonadaceae</taxon>
        <taxon>Pseudomonas</taxon>
    </lineage>
</organism>
<sequence length="66" mass="7175">MAKVSIINIEDVCVRASAISDLKLDTDNFSRIGHGEQRASIAMAKCLSKVFAGIVDELHILHPGRL</sequence>
<dbReference type="Proteomes" id="UP000280292">
    <property type="component" value="Unassembled WGS sequence"/>
</dbReference>
<accession>A0A3M2VMN2</accession>
<evidence type="ECO:0000313" key="1">
    <source>
        <dbReference type="EMBL" id="RML40514.1"/>
    </source>
</evidence>